<proteinExistence type="predicted"/>
<dbReference type="InterPro" id="IPR017871">
    <property type="entry name" value="ABC_transporter-like_CS"/>
</dbReference>
<reference evidence="4 5" key="1">
    <citation type="submission" date="2019-12" db="EMBL/GenBank/DDBJ databases">
        <authorList>
            <person name="Li M."/>
        </authorList>
    </citation>
    <scope>NUCLEOTIDE SEQUENCE [LARGE SCALE GENOMIC DNA]</scope>
    <source>
        <strain evidence="4 5">GBMRC 2024</strain>
    </source>
</reference>
<dbReference type="GO" id="GO:0005886">
    <property type="term" value="C:plasma membrane"/>
    <property type="evidence" value="ECO:0007669"/>
    <property type="project" value="TreeGrafter"/>
</dbReference>
<evidence type="ECO:0000259" key="3">
    <source>
        <dbReference type="PROSITE" id="PS50893"/>
    </source>
</evidence>
<dbReference type="SMART" id="SM00382">
    <property type="entry name" value="AAA"/>
    <property type="match status" value="1"/>
</dbReference>
<dbReference type="Gene3D" id="3.40.50.300">
    <property type="entry name" value="P-loop containing nucleotide triphosphate hydrolases"/>
    <property type="match status" value="1"/>
</dbReference>
<feature type="domain" description="ABC transporter" evidence="3">
    <location>
        <begin position="4"/>
        <end position="220"/>
    </location>
</feature>
<dbReference type="InterPro" id="IPR003439">
    <property type="entry name" value="ABC_transporter-like_ATP-bd"/>
</dbReference>
<name>A0A6L7G2P5_9RHOB</name>
<evidence type="ECO:0000256" key="1">
    <source>
        <dbReference type="ARBA" id="ARBA00022741"/>
    </source>
</evidence>
<dbReference type="RefSeq" id="WP_160893212.1">
    <property type="nucleotide sequence ID" value="NZ_WUMU01000005.1"/>
</dbReference>
<dbReference type="InterPro" id="IPR015854">
    <property type="entry name" value="ABC_transpr_LolD-like"/>
</dbReference>
<dbReference type="GO" id="GO:0005524">
    <property type="term" value="F:ATP binding"/>
    <property type="evidence" value="ECO:0007669"/>
    <property type="project" value="UniProtKB-KW"/>
</dbReference>
<dbReference type="GO" id="GO:0022857">
    <property type="term" value="F:transmembrane transporter activity"/>
    <property type="evidence" value="ECO:0007669"/>
    <property type="project" value="TreeGrafter"/>
</dbReference>
<dbReference type="PANTHER" id="PTHR24220:SF684">
    <property type="entry name" value="FE(3+) IONS IMPORT ATP-BINDING PROTEIN FBPC"/>
    <property type="match status" value="1"/>
</dbReference>
<dbReference type="PROSITE" id="PS00211">
    <property type="entry name" value="ABC_TRANSPORTER_1"/>
    <property type="match status" value="1"/>
</dbReference>
<dbReference type="Pfam" id="PF00005">
    <property type="entry name" value="ABC_tran"/>
    <property type="match status" value="1"/>
</dbReference>
<keyword evidence="2 4" id="KW-0067">ATP-binding</keyword>
<evidence type="ECO:0000256" key="2">
    <source>
        <dbReference type="ARBA" id="ARBA00022840"/>
    </source>
</evidence>
<keyword evidence="5" id="KW-1185">Reference proteome</keyword>
<dbReference type="InterPro" id="IPR027417">
    <property type="entry name" value="P-loop_NTPase"/>
</dbReference>
<dbReference type="Proteomes" id="UP000477911">
    <property type="component" value="Unassembled WGS sequence"/>
</dbReference>
<accession>A0A6L7G2P5</accession>
<evidence type="ECO:0000313" key="5">
    <source>
        <dbReference type="Proteomes" id="UP000477911"/>
    </source>
</evidence>
<protein>
    <submittedName>
        <fullName evidence="4">ATP-binding cassette domain-containing protein</fullName>
    </submittedName>
</protein>
<comment type="caution">
    <text evidence="4">The sequence shown here is derived from an EMBL/GenBank/DDBJ whole genome shotgun (WGS) entry which is preliminary data.</text>
</comment>
<dbReference type="InterPro" id="IPR003593">
    <property type="entry name" value="AAA+_ATPase"/>
</dbReference>
<dbReference type="PANTHER" id="PTHR24220">
    <property type="entry name" value="IMPORT ATP-BINDING PROTEIN"/>
    <property type="match status" value="1"/>
</dbReference>
<dbReference type="AlphaFoldDB" id="A0A6L7G2P5"/>
<dbReference type="EMBL" id="WUMU01000005">
    <property type="protein sequence ID" value="MXN17670.1"/>
    <property type="molecule type" value="Genomic_DNA"/>
</dbReference>
<sequence>MSLARLDGETLGYGQRPVLREVQFALSRGEHVVLLGRSGAGKSTLLSRVYTQTSATDRVALVPQDHALVPQLSVARNVLMGRLDDHAAWHNLRTLVWLSGPEREGIRAYLDLVGLSDLAPRKVEALSGGQKQRVALARALCRGGALLVGDEPVSAVDETQGAALIEQLQARFDTTLTALHDVGLARRYATRLVGIGRGAILFDAPPSEVSDAQLADLYAA</sequence>
<dbReference type="GO" id="GO:0016887">
    <property type="term" value="F:ATP hydrolysis activity"/>
    <property type="evidence" value="ECO:0007669"/>
    <property type="project" value="InterPro"/>
</dbReference>
<dbReference type="PROSITE" id="PS50893">
    <property type="entry name" value="ABC_TRANSPORTER_2"/>
    <property type="match status" value="1"/>
</dbReference>
<dbReference type="SUPFAM" id="SSF52540">
    <property type="entry name" value="P-loop containing nucleoside triphosphate hydrolases"/>
    <property type="match status" value="1"/>
</dbReference>
<gene>
    <name evidence="4" type="ORF">GR170_07490</name>
</gene>
<evidence type="ECO:0000313" key="4">
    <source>
        <dbReference type="EMBL" id="MXN17670.1"/>
    </source>
</evidence>
<keyword evidence="1" id="KW-0547">Nucleotide-binding</keyword>
<organism evidence="4 5">
    <name type="scientific">Pseudooceanicola albus</name>
    <dbReference type="NCBI Taxonomy" id="2692189"/>
    <lineage>
        <taxon>Bacteria</taxon>
        <taxon>Pseudomonadati</taxon>
        <taxon>Pseudomonadota</taxon>
        <taxon>Alphaproteobacteria</taxon>
        <taxon>Rhodobacterales</taxon>
        <taxon>Paracoccaceae</taxon>
        <taxon>Pseudooceanicola</taxon>
    </lineage>
</organism>